<proteinExistence type="inferred from homology"/>
<dbReference type="Pfam" id="PF00441">
    <property type="entry name" value="Acyl-CoA_dh_1"/>
    <property type="match status" value="1"/>
</dbReference>
<evidence type="ECO:0000256" key="4">
    <source>
        <dbReference type="ARBA" id="ARBA00022827"/>
    </source>
</evidence>
<protein>
    <submittedName>
        <fullName evidence="9">Acyl-CoA dehydrogenase</fullName>
    </submittedName>
</protein>
<dbReference type="SUPFAM" id="SSF47203">
    <property type="entry name" value="Acyl-CoA dehydrogenase C-terminal domain-like"/>
    <property type="match status" value="1"/>
</dbReference>
<dbReference type="PANTHER" id="PTHR43884:SF19">
    <property type="entry name" value="ACYL-COA DEHYDROGENASE FADE4-RELATED"/>
    <property type="match status" value="1"/>
</dbReference>
<evidence type="ECO:0000256" key="3">
    <source>
        <dbReference type="ARBA" id="ARBA00022630"/>
    </source>
</evidence>
<comment type="caution">
    <text evidence="9">The sequence shown here is derived from an EMBL/GenBank/DDBJ whole genome shotgun (WGS) entry which is preliminary data.</text>
</comment>
<dbReference type="PANTHER" id="PTHR43884">
    <property type="entry name" value="ACYL-COA DEHYDROGENASE"/>
    <property type="match status" value="1"/>
</dbReference>
<evidence type="ECO:0000313" key="9">
    <source>
        <dbReference type="EMBL" id="PZG46577.1"/>
    </source>
</evidence>
<evidence type="ECO:0000256" key="2">
    <source>
        <dbReference type="ARBA" id="ARBA00009347"/>
    </source>
</evidence>
<name>A0A2W2HKX4_9ACTN</name>
<evidence type="ECO:0000259" key="8">
    <source>
        <dbReference type="Pfam" id="PF02771"/>
    </source>
</evidence>
<dbReference type="InterPro" id="IPR009075">
    <property type="entry name" value="AcylCo_DH/oxidase_C"/>
</dbReference>
<dbReference type="Proteomes" id="UP000248544">
    <property type="component" value="Unassembled WGS sequence"/>
</dbReference>
<feature type="domain" description="Acyl-CoA dehydrogenase/oxidase N-terminal" evidence="8">
    <location>
        <begin position="47"/>
        <end position="127"/>
    </location>
</feature>
<feature type="domain" description="Acyl-CoA dehydrogenase/oxidase C-terminal" evidence="6">
    <location>
        <begin position="294"/>
        <end position="424"/>
    </location>
</feature>
<organism evidence="9 10">
    <name type="scientific">Spongiactinospora gelatinilytica</name>
    <dbReference type="NCBI Taxonomy" id="2666298"/>
    <lineage>
        <taxon>Bacteria</taxon>
        <taxon>Bacillati</taxon>
        <taxon>Actinomycetota</taxon>
        <taxon>Actinomycetes</taxon>
        <taxon>Streptosporangiales</taxon>
        <taxon>Streptosporangiaceae</taxon>
        <taxon>Spongiactinospora</taxon>
    </lineage>
</organism>
<dbReference type="InterPro" id="IPR009100">
    <property type="entry name" value="AcylCoA_DH/oxidase_NM_dom_sf"/>
</dbReference>
<comment type="similarity">
    <text evidence="2 5">Belongs to the acyl-CoA dehydrogenase family.</text>
</comment>
<dbReference type="SUPFAM" id="SSF56645">
    <property type="entry name" value="Acyl-CoA dehydrogenase NM domain-like"/>
    <property type="match status" value="1"/>
</dbReference>
<dbReference type="InterPro" id="IPR006091">
    <property type="entry name" value="Acyl-CoA_Oxase/DH_mid-dom"/>
</dbReference>
<dbReference type="GO" id="GO:0005886">
    <property type="term" value="C:plasma membrane"/>
    <property type="evidence" value="ECO:0007669"/>
    <property type="project" value="TreeGrafter"/>
</dbReference>
<keyword evidence="10" id="KW-1185">Reference proteome</keyword>
<dbReference type="CDD" id="cd00567">
    <property type="entry name" value="ACAD"/>
    <property type="match status" value="1"/>
</dbReference>
<dbReference type="Pfam" id="PF02770">
    <property type="entry name" value="Acyl-CoA_dh_M"/>
    <property type="match status" value="1"/>
</dbReference>
<evidence type="ECO:0000256" key="5">
    <source>
        <dbReference type="RuleBase" id="RU362125"/>
    </source>
</evidence>
<comment type="cofactor">
    <cofactor evidence="1 5">
        <name>FAD</name>
        <dbReference type="ChEBI" id="CHEBI:57692"/>
    </cofactor>
</comment>
<reference evidence="9 10" key="1">
    <citation type="submission" date="2018-01" db="EMBL/GenBank/DDBJ databases">
        <title>Draft genome sequence of Sphaerisporangium sp. 7K107.</title>
        <authorList>
            <person name="Sahin N."/>
            <person name="Saygin H."/>
            <person name="Ay H."/>
        </authorList>
    </citation>
    <scope>NUCLEOTIDE SEQUENCE [LARGE SCALE GENOMIC DNA]</scope>
    <source>
        <strain evidence="9 10">7K107</strain>
    </source>
</reference>
<accession>A0A2W2HKX4</accession>
<keyword evidence="3 5" id="KW-0285">Flavoprotein</keyword>
<keyword evidence="5" id="KW-0560">Oxidoreductase</keyword>
<feature type="domain" description="Acyl-CoA oxidase/dehydrogenase middle" evidence="7">
    <location>
        <begin position="164"/>
        <end position="249"/>
    </location>
</feature>
<dbReference type="InterPro" id="IPR013786">
    <property type="entry name" value="AcylCoA_DH/ox_N"/>
</dbReference>
<keyword evidence="4 5" id="KW-0274">FAD</keyword>
<dbReference type="InterPro" id="IPR036250">
    <property type="entry name" value="AcylCo_DH-like_C"/>
</dbReference>
<dbReference type="InterPro" id="IPR046373">
    <property type="entry name" value="Acyl-CoA_Oxase/DH_mid-dom_sf"/>
</dbReference>
<gene>
    <name evidence="9" type="ORF">C1I98_14255</name>
</gene>
<dbReference type="AlphaFoldDB" id="A0A2W2HKX4"/>
<evidence type="ECO:0000313" key="10">
    <source>
        <dbReference type="Proteomes" id="UP000248544"/>
    </source>
</evidence>
<sequence>MTFSDTSPPASTSLLRELYLGRVRWDLLLPFPEQDQADLRGGDEAVARLRGLLAEHVDPAAVERDGRLPEGFLTALQDAGLLRLMIDPALGGLGLSWLNACRVVEAAADWSTPVAFTLAIHNGFGSGVYLQALPPGPLRDLISGRVAAGLVSGTADAEVAGAGNRGRTTVAVPVEGGAAYLISGEKVFIGNGPVAELVDVSATVTDADGGKEVRLFFVDTASPGFEVAGTHEFMGLRGAAFGRLRLDRVRVPAEHMMPESSGAWRMQPTTSGDGADAQMATADLGQLALFGRHLLIAPVSLAVARASLLWARDFVGRRTINERPLGEYEEIRRRVAENAAEVFHIESLLTWCLLGAGRADTCPDLTAAKNLMALAAWRAVDGTMALMGAEGYETAGSKAARGAPPLPVERCFRDARGLRVAGGVEFMLDLWSAEASLRPFYGSGGPPAAGPEPVPPPGFPAGLRDHARLVQSHADRLAERCRAMTGELPLAELLTRQRPLALLGRIATELLGACVVLARAAGLARRGEAAALDLADVACAASAHRLDRLWSQLTGEAVRHGPGPAALGDAWLRDDGALDFLIGPYDRWSGS</sequence>
<dbReference type="EMBL" id="POUA01000094">
    <property type="protein sequence ID" value="PZG46577.1"/>
    <property type="molecule type" value="Genomic_DNA"/>
</dbReference>
<dbReference type="Gene3D" id="2.40.110.10">
    <property type="entry name" value="Butyryl-CoA Dehydrogenase, subunit A, domain 2"/>
    <property type="match status" value="1"/>
</dbReference>
<dbReference type="Gene3D" id="1.20.140.10">
    <property type="entry name" value="Butyryl-CoA Dehydrogenase, subunit A, domain 3"/>
    <property type="match status" value="1"/>
</dbReference>
<evidence type="ECO:0000256" key="1">
    <source>
        <dbReference type="ARBA" id="ARBA00001974"/>
    </source>
</evidence>
<evidence type="ECO:0000259" key="6">
    <source>
        <dbReference type="Pfam" id="PF00441"/>
    </source>
</evidence>
<dbReference type="Gene3D" id="1.10.540.10">
    <property type="entry name" value="Acyl-CoA dehydrogenase/oxidase, N-terminal domain"/>
    <property type="match status" value="1"/>
</dbReference>
<evidence type="ECO:0000259" key="7">
    <source>
        <dbReference type="Pfam" id="PF02770"/>
    </source>
</evidence>
<dbReference type="Pfam" id="PF02771">
    <property type="entry name" value="Acyl-CoA_dh_N"/>
    <property type="match status" value="1"/>
</dbReference>
<dbReference type="GO" id="GO:0003995">
    <property type="term" value="F:acyl-CoA dehydrogenase activity"/>
    <property type="evidence" value="ECO:0007669"/>
    <property type="project" value="TreeGrafter"/>
</dbReference>
<dbReference type="GO" id="GO:0050660">
    <property type="term" value="F:flavin adenine dinucleotide binding"/>
    <property type="evidence" value="ECO:0007669"/>
    <property type="project" value="InterPro"/>
</dbReference>
<dbReference type="InterPro" id="IPR037069">
    <property type="entry name" value="AcylCoA_DH/ox_N_sf"/>
</dbReference>